<name>A0A7Y9W3D2_9BURK</name>
<organism evidence="1 2">
    <name type="scientific">Paraburkholderia bryophila</name>
    <dbReference type="NCBI Taxonomy" id="420952"/>
    <lineage>
        <taxon>Bacteria</taxon>
        <taxon>Pseudomonadati</taxon>
        <taxon>Pseudomonadota</taxon>
        <taxon>Betaproteobacteria</taxon>
        <taxon>Burkholderiales</taxon>
        <taxon>Burkholderiaceae</taxon>
        <taxon>Paraburkholderia</taxon>
    </lineage>
</organism>
<dbReference type="Proteomes" id="UP000572540">
    <property type="component" value="Unassembled WGS sequence"/>
</dbReference>
<dbReference type="EMBL" id="JACCAU010000001">
    <property type="protein sequence ID" value="NYH13542.1"/>
    <property type="molecule type" value="Genomic_DNA"/>
</dbReference>
<proteinExistence type="predicted"/>
<gene>
    <name evidence="1" type="ORF">GGD41_000770</name>
</gene>
<keyword evidence="1" id="KW-0238">DNA-binding</keyword>
<dbReference type="GO" id="GO:0003677">
    <property type="term" value="F:DNA binding"/>
    <property type="evidence" value="ECO:0007669"/>
    <property type="project" value="UniProtKB-KW"/>
</dbReference>
<evidence type="ECO:0000313" key="1">
    <source>
        <dbReference type="EMBL" id="NYH13542.1"/>
    </source>
</evidence>
<protein>
    <submittedName>
        <fullName evidence="1">Putative DNA-binding transcriptional regulator AlpA</fullName>
    </submittedName>
</protein>
<sequence>MDGYAKALEKRNRTINLDSDERLRIIDVLQVLKVSKSTFFDGIKSGRYPAADGRDGRMPFWRTSTIKPYARNAGGEQ</sequence>
<evidence type="ECO:0000313" key="2">
    <source>
        <dbReference type="Proteomes" id="UP000572540"/>
    </source>
</evidence>
<dbReference type="AlphaFoldDB" id="A0A7Y9W3D2"/>
<accession>A0A7Y9W3D2</accession>
<reference evidence="1 2" key="1">
    <citation type="submission" date="2020-07" db="EMBL/GenBank/DDBJ databases">
        <title>Exploring microbial biodiversity for novel pathways involved in the catabolism of aromatic compounds derived from lignin.</title>
        <authorList>
            <person name="Elkins J."/>
        </authorList>
    </citation>
    <scope>NUCLEOTIDE SEQUENCE [LARGE SCALE GENOMIC DNA]</scope>
    <source>
        <strain evidence="1 2">H2C3B</strain>
    </source>
</reference>
<dbReference type="RefSeq" id="WP_179703339.1">
    <property type="nucleotide sequence ID" value="NZ_JACCAU010000001.1"/>
</dbReference>
<comment type="caution">
    <text evidence="1">The sequence shown here is derived from an EMBL/GenBank/DDBJ whole genome shotgun (WGS) entry which is preliminary data.</text>
</comment>